<evidence type="ECO:0000313" key="2">
    <source>
        <dbReference type="EMBL" id="MBS7526318.1"/>
    </source>
</evidence>
<dbReference type="RefSeq" id="WP_213236139.1">
    <property type="nucleotide sequence ID" value="NZ_JAHBCL010000009.1"/>
</dbReference>
<dbReference type="GO" id="GO:0016301">
    <property type="term" value="F:kinase activity"/>
    <property type="evidence" value="ECO:0007669"/>
    <property type="project" value="UniProtKB-KW"/>
</dbReference>
<dbReference type="InterPro" id="IPR036890">
    <property type="entry name" value="HATPase_C_sf"/>
</dbReference>
<proteinExistence type="predicted"/>
<accession>A0ABS5PMD9</accession>
<dbReference type="Pfam" id="PF13581">
    <property type="entry name" value="HATPase_c_2"/>
    <property type="match status" value="1"/>
</dbReference>
<dbReference type="EMBL" id="JAHBCL010000009">
    <property type="protein sequence ID" value="MBS7526318.1"/>
    <property type="molecule type" value="Genomic_DNA"/>
</dbReference>
<sequence>MVIYETTFHSTFELVDEKAKEALMLLKAREIDWMSHTLFKINFVLRELLNNAVEHGNAFDPQKKVFLRIESRDQLFIFTIRDEGSGICMDVASSDAGVAEKVPRHDKTYHAICANETLERLKHSADETESDVDALADRRRGLETIRRLEFELNITGNTIVATLDLSKEAMQ</sequence>
<evidence type="ECO:0000259" key="1">
    <source>
        <dbReference type="Pfam" id="PF13581"/>
    </source>
</evidence>
<organism evidence="2 3">
    <name type="scientific">Fusibacter paucivorans</name>
    <dbReference type="NCBI Taxonomy" id="76009"/>
    <lineage>
        <taxon>Bacteria</taxon>
        <taxon>Bacillati</taxon>
        <taxon>Bacillota</taxon>
        <taxon>Clostridia</taxon>
        <taxon>Eubacteriales</taxon>
        <taxon>Eubacteriales Family XII. Incertae Sedis</taxon>
        <taxon>Fusibacter</taxon>
    </lineage>
</organism>
<feature type="domain" description="Histidine kinase/HSP90-like ATPase" evidence="1">
    <location>
        <begin position="28"/>
        <end position="106"/>
    </location>
</feature>
<dbReference type="SUPFAM" id="SSF55874">
    <property type="entry name" value="ATPase domain of HSP90 chaperone/DNA topoisomerase II/histidine kinase"/>
    <property type="match status" value="1"/>
</dbReference>
<comment type="caution">
    <text evidence="2">The sequence shown here is derived from an EMBL/GenBank/DDBJ whole genome shotgun (WGS) entry which is preliminary data.</text>
</comment>
<dbReference type="Gene3D" id="3.30.565.10">
    <property type="entry name" value="Histidine kinase-like ATPase, C-terminal domain"/>
    <property type="match status" value="1"/>
</dbReference>
<keyword evidence="3" id="KW-1185">Reference proteome</keyword>
<evidence type="ECO:0000313" key="3">
    <source>
        <dbReference type="Proteomes" id="UP000746471"/>
    </source>
</evidence>
<keyword evidence="2" id="KW-0808">Transferase</keyword>
<dbReference type="InterPro" id="IPR003594">
    <property type="entry name" value="HATPase_dom"/>
</dbReference>
<dbReference type="Proteomes" id="UP000746471">
    <property type="component" value="Unassembled WGS sequence"/>
</dbReference>
<gene>
    <name evidence="2" type="ORF">KHM83_06485</name>
</gene>
<protein>
    <submittedName>
        <fullName evidence="2">Sensor histidine kinase</fullName>
    </submittedName>
</protein>
<reference evidence="2 3" key="1">
    <citation type="submission" date="2021-05" db="EMBL/GenBank/DDBJ databases">
        <title>Fusibacter ferrireducens sp. nov., an anaerobic, sulfur- and Fe-reducing bacterium isolated from the mangrove sediment.</title>
        <authorList>
            <person name="Qiu D."/>
        </authorList>
    </citation>
    <scope>NUCLEOTIDE SEQUENCE [LARGE SCALE GENOMIC DNA]</scope>
    <source>
        <strain evidence="2 3">DSM 12116</strain>
    </source>
</reference>
<keyword evidence="2" id="KW-0418">Kinase</keyword>
<name>A0ABS5PMD9_9FIRM</name>